<evidence type="ECO:0000313" key="2">
    <source>
        <dbReference type="EMBL" id="AEG15189.1"/>
    </source>
</evidence>
<dbReference type="AlphaFoldDB" id="A0AAU8PVR9"/>
<accession>A0AAU8PVR9</accession>
<dbReference type="Proteomes" id="UP000009229">
    <property type="component" value="Chromosome"/>
</dbReference>
<gene>
    <name evidence="2" type="ordered locus">Desku_1609</name>
</gene>
<protein>
    <recommendedName>
        <fullName evidence="4">Plasmid segregation centromere-binding protein ParR</fullName>
    </recommendedName>
</protein>
<dbReference type="KEGG" id="dku:Desku_1609"/>
<evidence type="ECO:0008006" key="4">
    <source>
        <dbReference type="Google" id="ProtNLM"/>
    </source>
</evidence>
<dbReference type="RefSeq" id="WP_013822704.1">
    <property type="nucleotide sequence ID" value="NC_015573.1"/>
</dbReference>
<feature type="compositionally biased region" description="Acidic residues" evidence="1">
    <location>
        <begin position="78"/>
        <end position="90"/>
    </location>
</feature>
<reference evidence="3" key="1">
    <citation type="submission" date="2011-05" db="EMBL/GenBank/DDBJ databases">
        <title>Complete sequence of Desulfotomaculum kuznetsovii DSM 6115.</title>
        <authorList>
            <person name="Lucas S."/>
            <person name="Han J."/>
            <person name="Lapidus A."/>
            <person name="Cheng J.-F."/>
            <person name="Goodwin L."/>
            <person name="Pitluck S."/>
            <person name="Peters L."/>
            <person name="Mikhailova N."/>
            <person name="Lu M."/>
            <person name="Saunders E."/>
            <person name="Han C."/>
            <person name="Tapia R."/>
            <person name="Land M."/>
            <person name="Hauser L."/>
            <person name="Kyrpides N."/>
            <person name="Ivanova N."/>
            <person name="Pagani I."/>
            <person name="Nazina T."/>
            <person name="Ivanova A."/>
            <person name="Parshina S."/>
            <person name="Kuever J."/>
            <person name="Muyzer G."/>
            <person name="Plugge C."/>
            <person name="Stams A."/>
            <person name="Woyke T."/>
        </authorList>
    </citation>
    <scope>NUCLEOTIDE SEQUENCE [LARGE SCALE GENOMIC DNA]</scope>
    <source>
        <strain evidence="3">DSM 6115 / VKM B-1805 / 17</strain>
    </source>
</reference>
<dbReference type="EMBL" id="CP002770">
    <property type="protein sequence ID" value="AEG15189.1"/>
    <property type="molecule type" value="Genomic_DNA"/>
</dbReference>
<name>A0AAU8PVR9_DESK7</name>
<proteinExistence type="predicted"/>
<keyword evidence="3" id="KW-1185">Reference proteome</keyword>
<sequence>MAEKRKRLEIWLPADHPLWKLPEGQRAKVARAVLEAAFGRKAAGQVFAALDTRLAAIEEALTRLEEAVRAGPANTGPQEEETTTIPDPDDFLSAFE</sequence>
<evidence type="ECO:0000313" key="3">
    <source>
        <dbReference type="Proteomes" id="UP000009229"/>
    </source>
</evidence>
<evidence type="ECO:0000256" key="1">
    <source>
        <dbReference type="SAM" id="MobiDB-lite"/>
    </source>
</evidence>
<feature type="region of interest" description="Disordered" evidence="1">
    <location>
        <begin position="69"/>
        <end position="96"/>
    </location>
</feature>
<organism evidence="2 3">
    <name type="scientific">Desulfofundulus kuznetsovii (strain DSM 6115 / VKM B-1805 / 17)</name>
    <name type="common">Desulfotomaculum kuznetsovii</name>
    <dbReference type="NCBI Taxonomy" id="760568"/>
    <lineage>
        <taxon>Bacteria</taxon>
        <taxon>Bacillati</taxon>
        <taxon>Bacillota</taxon>
        <taxon>Clostridia</taxon>
        <taxon>Eubacteriales</taxon>
        <taxon>Peptococcaceae</taxon>
        <taxon>Desulfofundulus</taxon>
    </lineage>
</organism>